<name>A0A135SVM3_9PEZI</name>
<dbReference type="Proteomes" id="UP000070328">
    <property type="component" value="Unassembled WGS sequence"/>
</dbReference>
<comment type="caution">
    <text evidence="2">The sequence shown here is derived from an EMBL/GenBank/DDBJ whole genome shotgun (WGS) entry which is preliminary data.</text>
</comment>
<dbReference type="AlphaFoldDB" id="A0A135SVM3"/>
<accession>A0A135SVM3</accession>
<feature type="compositionally biased region" description="Basic and acidic residues" evidence="1">
    <location>
        <begin position="53"/>
        <end position="69"/>
    </location>
</feature>
<feature type="region of interest" description="Disordered" evidence="1">
    <location>
        <begin position="42"/>
        <end position="73"/>
    </location>
</feature>
<proteinExistence type="predicted"/>
<evidence type="ECO:0000313" key="2">
    <source>
        <dbReference type="EMBL" id="KXH39877.1"/>
    </source>
</evidence>
<gene>
    <name evidence="2" type="ORF">CSIM01_06594</name>
</gene>
<sequence length="392" mass="43635">MLEQYGALVDMVKLALTHDIEPTGDERNLLLRKRTYLPFHGLEGQRPWTHGGARSEDGGKASRNGDGHKHGGHIPAQARLAQVDLPSSTVQLSCDTYSVQLERPDAGCRGRGSRPLPKSPMACRHAPSFLHTIPPLFMPRQGTQLVAVEATTNASGYWQQYRASTLWRSSTRGKRHAATPFCSCFPGLAMKDWGVWEEWIHASADTFYSSSEQVHYERSTDTTERVRERECVKEYGGRFVALCTSTLYTPEANGAWQARRHTESQARTFICLLPSHTHTHNTHTHLTTAITTTGTANCEQIAELIVYIRSQFRPWASPSSSSLSSLAGRNRNTNPVGQAKTTHALNCTKGRFHLDHLLLLQRRQNIASTDTSSSFPRVGSKSVAILGYRQQT</sequence>
<reference evidence="2 3" key="1">
    <citation type="submission" date="2014-02" db="EMBL/GenBank/DDBJ databases">
        <title>The genome sequence of Colletotrichum simmondsii CBS122122.</title>
        <authorList>
            <person name="Baroncelli R."/>
            <person name="Thon M.R."/>
        </authorList>
    </citation>
    <scope>NUCLEOTIDE SEQUENCE [LARGE SCALE GENOMIC DNA]</scope>
    <source>
        <strain evidence="2 3">CBS122122</strain>
    </source>
</reference>
<organism evidence="2 3">
    <name type="scientific">Colletotrichum simmondsii</name>
    <dbReference type="NCBI Taxonomy" id="703756"/>
    <lineage>
        <taxon>Eukaryota</taxon>
        <taxon>Fungi</taxon>
        <taxon>Dikarya</taxon>
        <taxon>Ascomycota</taxon>
        <taxon>Pezizomycotina</taxon>
        <taxon>Sordariomycetes</taxon>
        <taxon>Hypocreomycetidae</taxon>
        <taxon>Glomerellales</taxon>
        <taxon>Glomerellaceae</taxon>
        <taxon>Colletotrichum</taxon>
        <taxon>Colletotrichum acutatum species complex</taxon>
    </lineage>
</organism>
<evidence type="ECO:0000313" key="3">
    <source>
        <dbReference type="Proteomes" id="UP000070328"/>
    </source>
</evidence>
<dbReference type="EMBL" id="JFBX01000382">
    <property type="protein sequence ID" value="KXH39877.1"/>
    <property type="molecule type" value="Genomic_DNA"/>
</dbReference>
<keyword evidence="3" id="KW-1185">Reference proteome</keyword>
<protein>
    <submittedName>
        <fullName evidence="2">Uncharacterized protein</fullName>
    </submittedName>
</protein>
<evidence type="ECO:0000256" key="1">
    <source>
        <dbReference type="SAM" id="MobiDB-lite"/>
    </source>
</evidence>